<evidence type="ECO:0000313" key="10">
    <source>
        <dbReference type="EMBL" id="QDV28863.1"/>
    </source>
</evidence>
<gene>
    <name evidence="10" type="primary">kdsA</name>
    <name evidence="10" type="ORF">Spb1_07290</name>
</gene>
<dbReference type="RefSeq" id="WP_145295896.1">
    <property type="nucleotide sequence ID" value="NZ_CP036299.1"/>
</dbReference>
<comment type="pathway">
    <text evidence="2">Bacterial outer membrane biogenesis; lipopolysaccharide biosynthesis.</text>
</comment>
<evidence type="ECO:0000256" key="2">
    <source>
        <dbReference type="ARBA" id="ARBA00004756"/>
    </source>
</evidence>
<organism evidence="10 11">
    <name type="scientific">Planctopirus ephydatiae</name>
    <dbReference type="NCBI Taxonomy" id="2528019"/>
    <lineage>
        <taxon>Bacteria</taxon>
        <taxon>Pseudomonadati</taxon>
        <taxon>Planctomycetota</taxon>
        <taxon>Planctomycetia</taxon>
        <taxon>Planctomycetales</taxon>
        <taxon>Planctomycetaceae</taxon>
        <taxon>Planctopirus</taxon>
    </lineage>
</organism>
<dbReference type="GO" id="GO:0009103">
    <property type="term" value="P:lipopolysaccharide biosynthetic process"/>
    <property type="evidence" value="ECO:0007669"/>
    <property type="project" value="UniProtKB-UniPathway"/>
</dbReference>
<dbReference type="Pfam" id="PF00793">
    <property type="entry name" value="DAHP_synth_1"/>
    <property type="match status" value="1"/>
</dbReference>
<keyword evidence="11" id="KW-1185">Reference proteome</keyword>
<dbReference type="InterPro" id="IPR006218">
    <property type="entry name" value="DAHP1/KDSA"/>
</dbReference>
<evidence type="ECO:0000256" key="1">
    <source>
        <dbReference type="ARBA" id="ARBA00004496"/>
    </source>
</evidence>
<evidence type="ECO:0000256" key="6">
    <source>
        <dbReference type="ARBA" id="ARBA00022490"/>
    </source>
</evidence>
<evidence type="ECO:0000313" key="11">
    <source>
        <dbReference type="Proteomes" id="UP000315349"/>
    </source>
</evidence>
<comment type="catalytic activity">
    <reaction evidence="8">
        <text>D-arabinose 5-phosphate + phosphoenolpyruvate + H2O = 3-deoxy-alpha-D-manno-2-octulosonate-8-phosphate + phosphate</text>
        <dbReference type="Rhea" id="RHEA:14053"/>
        <dbReference type="ChEBI" id="CHEBI:15377"/>
        <dbReference type="ChEBI" id="CHEBI:43474"/>
        <dbReference type="ChEBI" id="CHEBI:57693"/>
        <dbReference type="ChEBI" id="CHEBI:58702"/>
        <dbReference type="ChEBI" id="CHEBI:85985"/>
        <dbReference type="EC" id="2.5.1.55"/>
    </reaction>
</comment>
<evidence type="ECO:0000256" key="3">
    <source>
        <dbReference type="ARBA" id="ARBA00004845"/>
    </source>
</evidence>
<name>A0A518GJT5_9PLAN</name>
<dbReference type="Proteomes" id="UP000315349">
    <property type="component" value="Chromosome"/>
</dbReference>
<dbReference type="Gene3D" id="3.20.20.70">
    <property type="entry name" value="Aldolase class I"/>
    <property type="match status" value="1"/>
</dbReference>
<dbReference type="GO" id="GO:0005737">
    <property type="term" value="C:cytoplasm"/>
    <property type="evidence" value="ECO:0007669"/>
    <property type="project" value="UniProtKB-SubCell"/>
</dbReference>
<dbReference type="OrthoDB" id="9780456at2"/>
<keyword evidence="7 10" id="KW-0808">Transferase</keyword>
<dbReference type="GO" id="GO:0008676">
    <property type="term" value="F:3-deoxy-8-phosphooctulonate synthase activity"/>
    <property type="evidence" value="ECO:0007669"/>
    <property type="project" value="UniProtKB-EC"/>
</dbReference>
<evidence type="ECO:0000256" key="5">
    <source>
        <dbReference type="ARBA" id="ARBA00012693"/>
    </source>
</evidence>
<dbReference type="UniPathway" id="UPA00030"/>
<dbReference type="UniPathway" id="UPA00357">
    <property type="reaction ID" value="UER00474"/>
</dbReference>
<dbReference type="EMBL" id="CP036299">
    <property type="protein sequence ID" value="QDV28863.1"/>
    <property type="molecule type" value="Genomic_DNA"/>
</dbReference>
<protein>
    <recommendedName>
        <fullName evidence="5">3-deoxy-8-phosphooctulonate synthase</fullName>
        <ecNumber evidence="5">2.5.1.55</ecNumber>
    </recommendedName>
</protein>
<comment type="similarity">
    <text evidence="4">Belongs to the KdsA family.</text>
</comment>
<proteinExistence type="inferred from homology"/>
<evidence type="ECO:0000256" key="4">
    <source>
        <dbReference type="ARBA" id="ARBA00010499"/>
    </source>
</evidence>
<dbReference type="EC" id="2.5.1.55" evidence="5"/>
<dbReference type="KEGG" id="peh:Spb1_07290"/>
<keyword evidence="6" id="KW-0963">Cytoplasm</keyword>
<sequence>MLPALDNPIQIGSYRCGKGQPLLFVIGPCVIESHELITQVSGELAELAAKKNLQIVFKSSFDKANRTSGESFRGPGMERGLEILARAREATGLPITTDLHEPSQAEPVAKVCDILQIPAFLARQTDLVEASAQAAAKFGRVINVKKPQFVAPEDMVHAVKKCKSVGCQQVILTDRGTMFGYGRLVNDFRCVPVMHGFGVPVMFDATHSVQMPGGSTTGGNRALVPFLARAAVACGVDAVFLETHPDPDRAMSDGPNQVALADLPGIIHQLVRLRELTLELTADER</sequence>
<dbReference type="NCBIfam" id="TIGR01362">
    <property type="entry name" value="KDO8P_synth"/>
    <property type="match status" value="1"/>
</dbReference>
<dbReference type="InterPro" id="IPR013785">
    <property type="entry name" value="Aldolase_TIM"/>
</dbReference>
<dbReference type="PANTHER" id="PTHR21057">
    <property type="entry name" value="PHOSPHO-2-DEHYDRO-3-DEOXYHEPTONATE ALDOLASE"/>
    <property type="match status" value="1"/>
</dbReference>
<reference evidence="10 11" key="1">
    <citation type="submission" date="2019-02" db="EMBL/GenBank/DDBJ databases">
        <title>Deep-cultivation of Planctomycetes and their phenomic and genomic characterization uncovers novel biology.</title>
        <authorList>
            <person name="Wiegand S."/>
            <person name="Jogler M."/>
            <person name="Boedeker C."/>
            <person name="Pinto D."/>
            <person name="Vollmers J."/>
            <person name="Rivas-Marin E."/>
            <person name="Kohn T."/>
            <person name="Peeters S.H."/>
            <person name="Heuer A."/>
            <person name="Rast P."/>
            <person name="Oberbeckmann S."/>
            <person name="Bunk B."/>
            <person name="Jeske O."/>
            <person name="Meyerdierks A."/>
            <person name="Storesund J.E."/>
            <person name="Kallscheuer N."/>
            <person name="Luecker S."/>
            <person name="Lage O.M."/>
            <person name="Pohl T."/>
            <person name="Merkel B.J."/>
            <person name="Hornburger P."/>
            <person name="Mueller R.-W."/>
            <person name="Bruemmer F."/>
            <person name="Labrenz M."/>
            <person name="Spormann A.M."/>
            <person name="Op den Camp H."/>
            <person name="Overmann J."/>
            <person name="Amann R."/>
            <person name="Jetten M.S.M."/>
            <person name="Mascher T."/>
            <person name="Medema M.H."/>
            <person name="Devos D.P."/>
            <person name="Kaster A.-K."/>
            <person name="Ovreas L."/>
            <person name="Rohde M."/>
            <person name="Galperin M.Y."/>
            <person name="Jogler C."/>
        </authorList>
    </citation>
    <scope>NUCLEOTIDE SEQUENCE [LARGE SCALE GENOMIC DNA]</scope>
    <source>
        <strain evidence="10 11">Spb1</strain>
    </source>
</reference>
<feature type="domain" description="DAHP synthetase I/KDSA" evidence="9">
    <location>
        <begin position="14"/>
        <end position="276"/>
    </location>
</feature>
<evidence type="ECO:0000259" key="9">
    <source>
        <dbReference type="Pfam" id="PF00793"/>
    </source>
</evidence>
<dbReference type="AlphaFoldDB" id="A0A518GJT5"/>
<dbReference type="NCBIfam" id="NF003543">
    <property type="entry name" value="PRK05198.1"/>
    <property type="match status" value="1"/>
</dbReference>
<dbReference type="InterPro" id="IPR006269">
    <property type="entry name" value="KDO8P_synthase"/>
</dbReference>
<accession>A0A518GJT5</accession>
<evidence type="ECO:0000256" key="7">
    <source>
        <dbReference type="ARBA" id="ARBA00022679"/>
    </source>
</evidence>
<evidence type="ECO:0000256" key="8">
    <source>
        <dbReference type="ARBA" id="ARBA00049112"/>
    </source>
</evidence>
<comment type="pathway">
    <text evidence="3">Carbohydrate biosynthesis; 3-deoxy-D-manno-octulosonate biosynthesis; 3-deoxy-D-manno-octulosonate from D-ribulose 5-phosphate: step 2/3.</text>
</comment>
<comment type="subcellular location">
    <subcellularLocation>
        <location evidence="1">Cytoplasm</location>
    </subcellularLocation>
</comment>
<dbReference type="SUPFAM" id="SSF51569">
    <property type="entry name" value="Aldolase"/>
    <property type="match status" value="1"/>
</dbReference>